<proteinExistence type="predicted"/>
<reference evidence="1 2" key="1">
    <citation type="submission" date="2012-08" db="EMBL/GenBank/DDBJ databases">
        <title>Oryza genome evolution.</title>
        <authorList>
            <person name="Wing R.A."/>
        </authorList>
    </citation>
    <scope>NUCLEOTIDE SEQUENCE</scope>
</reference>
<keyword evidence="2" id="KW-1185">Reference proteome</keyword>
<dbReference type="EnsemblPlants" id="LPERR02G30430.1">
    <property type="protein sequence ID" value="LPERR02G30430.1"/>
    <property type="gene ID" value="LPERR02G30430"/>
</dbReference>
<protein>
    <submittedName>
        <fullName evidence="1">Uncharacterized protein</fullName>
    </submittedName>
</protein>
<organism evidence="1 2">
    <name type="scientific">Leersia perrieri</name>
    <dbReference type="NCBI Taxonomy" id="77586"/>
    <lineage>
        <taxon>Eukaryota</taxon>
        <taxon>Viridiplantae</taxon>
        <taxon>Streptophyta</taxon>
        <taxon>Embryophyta</taxon>
        <taxon>Tracheophyta</taxon>
        <taxon>Spermatophyta</taxon>
        <taxon>Magnoliopsida</taxon>
        <taxon>Liliopsida</taxon>
        <taxon>Poales</taxon>
        <taxon>Poaceae</taxon>
        <taxon>BOP clade</taxon>
        <taxon>Oryzoideae</taxon>
        <taxon>Oryzeae</taxon>
        <taxon>Oryzinae</taxon>
        <taxon>Leersia</taxon>
    </lineage>
</organism>
<reference evidence="2" key="2">
    <citation type="submission" date="2013-12" db="EMBL/GenBank/DDBJ databases">
        <authorList>
            <person name="Yu Y."/>
            <person name="Lee S."/>
            <person name="de Baynast K."/>
            <person name="Wissotski M."/>
            <person name="Liu L."/>
            <person name="Talag J."/>
            <person name="Goicoechea J."/>
            <person name="Angelova A."/>
            <person name="Jetty R."/>
            <person name="Kudrna D."/>
            <person name="Golser W."/>
            <person name="Rivera L."/>
            <person name="Zhang J."/>
            <person name="Wing R."/>
        </authorList>
    </citation>
    <scope>NUCLEOTIDE SEQUENCE</scope>
</reference>
<evidence type="ECO:0000313" key="1">
    <source>
        <dbReference type="EnsemblPlants" id="LPERR02G30430.1"/>
    </source>
</evidence>
<evidence type="ECO:0000313" key="2">
    <source>
        <dbReference type="Proteomes" id="UP000032180"/>
    </source>
</evidence>
<dbReference type="Gramene" id="LPERR02G30430.1">
    <property type="protein sequence ID" value="LPERR02G30430.1"/>
    <property type="gene ID" value="LPERR02G30430"/>
</dbReference>
<dbReference type="Proteomes" id="UP000032180">
    <property type="component" value="Chromosome 2"/>
</dbReference>
<reference evidence="1" key="3">
    <citation type="submission" date="2015-06" db="UniProtKB">
        <authorList>
            <consortium name="EnsemblPlants"/>
        </authorList>
    </citation>
    <scope>IDENTIFICATION</scope>
</reference>
<sequence length="9" mass="1105">MGAWPMLHY</sequence>
<name>A0A0G2KBI0_9ORYZ</name>
<accession>A0A0G2KBI0</accession>